<dbReference type="EMBL" id="CAUYUJ010020282">
    <property type="protein sequence ID" value="CAK0897140.1"/>
    <property type="molecule type" value="Genomic_DNA"/>
</dbReference>
<feature type="region of interest" description="Disordered" evidence="1">
    <location>
        <begin position="23"/>
        <end position="75"/>
    </location>
</feature>
<feature type="compositionally biased region" description="Low complexity" evidence="1">
    <location>
        <begin position="50"/>
        <end position="63"/>
    </location>
</feature>
<accession>A0ABN9XFV4</accession>
<feature type="non-terminal residue" evidence="2">
    <location>
        <position position="495"/>
    </location>
</feature>
<protein>
    <recommendedName>
        <fullName evidence="4">Calponin-homology (CH) domain-containing protein</fullName>
    </recommendedName>
</protein>
<comment type="caution">
    <text evidence="2">The sequence shown here is derived from an EMBL/GenBank/DDBJ whole genome shotgun (WGS) entry which is preliminary data.</text>
</comment>
<gene>
    <name evidence="2" type="ORF">PCOR1329_LOCUS75409</name>
</gene>
<evidence type="ECO:0000313" key="2">
    <source>
        <dbReference type="EMBL" id="CAK0897140.1"/>
    </source>
</evidence>
<organism evidence="2 3">
    <name type="scientific">Prorocentrum cordatum</name>
    <dbReference type="NCBI Taxonomy" id="2364126"/>
    <lineage>
        <taxon>Eukaryota</taxon>
        <taxon>Sar</taxon>
        <taxon>Alveolata</taxon>
        <taxon>Dinophyceae</taxon>
        <taxon>Prorocentrales</taxon>
        <taxon>Prorocentraceae</taxon>
        <taxon>Prorocentrum</taxon>
    </lineage>
</organism>
<evidence type="ECO:0008006" key="4">
    <source>
        <dbReference type="Google" id="ProtNLM"/>
    </source>
</evidence>
<reference evidence="2" key="1">
    <citation type="submission" date="2023-10" db="EMBL/GenBank/DDBJ databases">
        <authorList>
            <person name="Chen Y."/>
            <person name="Shah S."/>
            <person name="Dougan E. K."/>
            <person name="Thang M."/>
            <person name="Chan C."/>
        </authorList>
    </citation>
    <scope>NUCLEOTIDE SEQUENCE [LARGE SCALE GENOMIC DNA]</scope>
</reference>
<dbReference type="Proteomes" id="UP001189429">
    <property type="component" value="Unassembled WGS sequence"/>
</dbReference>
<proteinExistence type="predicted"/>
<sequence length="495" mass="54923">MIILGRHPLSRHLIHQRMLQQENEDPPGVCLHDGICDGGSGEAEPLGHRPQPQGYPAAGEAAQPGPPSPARPPRRSTLLTAALDNGARSSSKRRAVVADLGFGGGTRAPHFALARHGVWQTLSLRQTIQSCEDYSRIVTNTQQATEGVLTVIWQNRCRSTMIWILIRWRMLALDKAEGKRRVEGARNAQFGESSPEAHLVLQAMQAWKVVATLRRQAKADAEVKVRIEQARSLRIDLRQLEMDSEDIACDLEIASHSEAMSARQLEQTIAQRKELADRTNARNPVQMRTSLEHVARTTCDSAVESWGLGNVRMKWALRARSNLLTFMKPDRQTLRSVANLPYDHVVIRWLNFAISEAKHCASGVMEGRQPGKEDLDDLMDGSWSAGKDIALFKRRCQKVRSIETPLRFLSDSPSTSYALGTVCAMMNAYARDTNIMDPASLWPLDEGNAEQRAAAVHRCLLCLAPTRAAGSLLKEEDVLRGKPDVLMPFLAAVFT</sequence>
<evidence type="ECO:0000256" key="1">
    <source>
        <dbReference type="SAM" id="MobiDB-lite"/>
    </source>
</evidence>
<keyword evidence="3" id="KW-1185">Reference proteome</keyword>
<name>A0ABN9XFV4_9DINO</name>
<evidence type="ECO:0000313" key="3">
    <source>
        <dbReference type="Proteomes" id="UP001189429"/>
    </source>
</evidence>